<dbReference type="InterPro" id="IPR050218">
    <property type="entry name" value="LptD"/>
</dbReference>
<comment type="similarity">
    <text evidence="1">Belongs to the LptD family.</text>
</comment>
<accession>A0A964DXA4</accession>
<keyword evidence="1" id="KW-0998">Cell outer membrane</keyword>
<dbReference type="InterPro" id="IPR020889">
    <property type="entry name" value="LipoPS_assembly_LptD"/>
</dbReference>
<sequence length="765" mass="83711">MSQTSPPKRGRKTRSLAGPRLAGERLPRRQALRQALCRRVLLGAVSLLSLTAVAPQLIQDARAAGPVFDRKQPVTFKADRIDYNQKTNIVTLSGHVEAWQAGHVLFADRVLFDRNTNIADAVGHVVLVSPDGQVVYSNYAELSQDMTNGVMSAMNITLPLNAKLAANGGRRTEGKVNELSRAVYTACDVCDKHPNSYPLWQVTARSATQDIQHHMIEYKDATMELYGVPFLWLPYFAHPDPTAPRTSGLLIPSAGYNSHIGAFAEIPYYWVVDKSTDAIITPILSSDEGLAGDLKVRHSFNFGEMNIDASAGLDKGNMQGALFANGTFDLDSAWHAGFNVSRASSVAYLNDYSILPNTNELESELYLEGFGHGSYARIESSFYQGLVGSVTDSELPLVLPYAAYAYKGDPDGWGGTTSINASAFNILRTSGTNTQRAAISGDYNLPFQDGIGEQWSAEAHVDLAGYNADNINEFPNYDTSNTHASELRGLPQFAVNYRYPIMNESGALGSQLFEPIIQLIAAPIISNDVNVTNIPNEDSYDFQFTDANLFGFNKYPGIDRLENGMRANVGFESAWYFNNGSRLEGLVGQSYRTHADDTFAPDSGLTGNVSDIVARLTYTPTSWLDFTYRTRLDHTSLQDKYTDTFVSAGVPALRVTAGYLYSAVDPYYYYDGSPPPSEYYTPRSEVTFGLTAQHGGWNFNGAVQQNIETSKLDSTNVGIGWQNDCLGLNLSYIHTNTTIAGENGSTTVLFTVTFKTIGAIGFNAL</sequence>
<proteinExistence type="inferred from homology"/>
<dbReference type="Proteomes" id="UP000708298">
    <property type="component" value="Unassembled WGS sequence"/>
</dbReference>
<dbReference type="HAMAP" id="MF_01411">
    <property type="entry name" value="LPS_assembly_LptD"/>
    <property type="match status" value="1"/>
</dbReference>
<dbReference type="Gene3D" id="2.60.450.10">
    <property type="entry name" value="Lipopolysaccharide (LPS) transport protein A like domain"/>
    <property type="match status" value="1"/>
</dbReference>
<comment type="caution">
    <text evidence="1">Lacks conserved residue(s) required for the propagation of feature annotation.</text>
</comment>
<organism evidence="4 5">
    <name type="scientific">Acidisoma silvae</name>
    <dbReference type="NCBI Taxonomy" id="2802396"/>
    <lineage>
        <taxon>Bacteria</taxon>
        <taxon>Pseudomonadati</taxon>
        <taxon>Pseudomonadota</taxon>
        <taxon>Alphaproteobacteria</taxon>
        <taxon>Acetobacterales</taxon>
        <taxon>Acidocellaceae</taxon>
        <taxon>Acidisoma</taxon>
    </lineage>
</organism>
<keyword evidence="1" id="KW-0472">Membrane</keyword>
<evidence type="ECO:0000313" key="4">
    <source>
        <dbReference type="EMBL" id="MCB8874080.1"/>
    </source>
</evidence>
<dbReference type="RefSeq" id="WP_227319735.1">
    <property type="nucleotide sequence ID" value="NZ_JAESVB010000001.1"/>
</dbReference>
<evidence type="ECO:0000259" key="3">
    <source>
        <dbReference type="Pfam" id="PF04453"/>
    </source>
</evidence>
<protein>
    <recommendedName>
        <fullName evidence="1">LPS-assembly protein LptD</fullName>
    </recommendedName>
</protein>
<comment type="caution">
    <text evidence="4">The sequence shown here is derived from an EMBL/GenBank/DDBJ whole genome shotgun (WGS) entry which is preliminary data.</text>
</comment>
<reference evidence="4" key="1">
    <citation type="journal article" date="2021" name="Microorganisms">
        <title>Acidisoma silvae sp. nov. and Acidisomacellulosilytica sp. nov., Two Acidophilic Bacteria Isolated from Decaying Wood, Hydrolyzing Cellulose and Producing Poly-3-hydroxybutyrate.</title>
        <authorList>
            <person name="Mieszkin S."/>
            <person name="Pouder E."/>
            <person name="Uroz S."/>
            <person name="Simon-Colin C."/>
            <person name="Alain K."/>
        </authorList>
    </citation>
    <scope>NUCLEOTIDE SEQUENCE</scope>
    <source>
        <strain evidence="4">HW T2.11</strain>
    </source>
</reference>
<comment type="function">
    <text evidence="1">Involved in the assembly of lipopolysaccharide (LPS) at the surface of the outer membrane.</text>
</comment>
<evidence type="ECO:0000256" key="1">
    <source>
        <dbReference type="HAMAP-Rule" id="MF_01411"/>
    </source>
</evidence>
<dbReference type="Pfam" id="PF04453">
    <property type="entry name" value="LptD"/>
    <property type="match status" value="1"/>
</dbReference>
<evidence type="ECO:0000313" key="5">
    <source>
        <dbReference type="Proteomes" id="UP000708298"/>
    </source>
</evidence>
<dbReference type="GO" id="GO:1990351">
    <property type="term" value="C:transporter complex"/>
    <property type="evidence" value="ECO:0007669"/>
    <property type="project" value="TreeGrafter"/>
</dbReference>
<reference evidence="4" key="2">
    <citation type="submission" date="2021-01" db="EMBL/GenBank/DDBJ databases">
        <authorList>
            <person name="Mieszkin S."/>
            <person name="Pouder E."/>
            <person name="Alain K."/>
        </authorList>
    </citation>
    <scope>NUCLEOTIDE SEQUENCE</scope>
    <source>
        <strain evidence="4">HW T2.11</strain>
    </source>
</reference>
<dbReference type="GO" id="GO:0009279">
    <property type="term" value="C:cell outer membrane"/>
    <property type="evidence" value="ECO:0007669"/>
    <property type="project" value="UniProtKB-SubCell"/>
</dbReference>
<dbReference type="InterPro" id="IPR007543">
    <property type="entry name" value="LptD_C"/>
</dbReference>
<comment type="subcellular location">
    <subcellularLocation>
        <location evidence="1">Cell outer membrane</location>
    </subcellularLocation>
</comment>
<dbReference type="GO" id="GO:0043165">
    <property type="term" value="P:Gram-negative-bacterium-type cell outer membrane assembly"/>
    <property type="evidence" value="ECO:0007669"/>
    <property type="project" value="UniProtKB-UniRule"/>
</dbReference>
<gene>
    <name evidence="1" type="primary">lptD</name>
    <name evidence="4" type="ORF">ASILVAE211_02710</name>
</gene>
<feature type="region of interest" description="Disordered" evidence="2">
    <location>
        <begin position="1"/>
        <end position="23"/>
    </location>
</feature>
<evidence type="ECO:0000256" key="2">
    <source>
        <dbReference type="SAM" id="MobiDB-lite"/>
    </source>
</evidence>
<comment type="subunit">
    <text evidence="1">Component of the lipopolysaccharide transport and assembly complex.</text>
</comment>
<name>A0A964DXA4_9PROT</name>
<feature type="domain" description="LptD C-terminal" evidence="3">
    <location>
        <begin position="318"/>
        <end position="671"/>
    </location>
</feature>
<dbReference type="PANTHER" id="PTHR30189:SF1">
    <property type="entry name" value="LPS-ASSEMBLY PROTEIN LPTD"/>
    <property type="match status" value="1"/>
</dbReference>
<keyword evidence="5" id="KW-1185">Reference proteome</keyword>
<dbReference type="PANTHER" id="PTHR30189">
    <property type="entry name" value="LPS-ASSEMBLY PROTEIN"/>
    <property type="match status" value="1"/>
</dbReference>
<dbReference type="GO" id="GO:0015920">
    <property type="term" value="P:lipopolysaccharide transport"/>
    <property type="evidence" value="ECO:0007669"/>
    <property type="project" value="InterPro"/>
</dbReference>
<dbReference type="AlphaFoldDB" id="A0A964DXA4"/>
<keyword evidence="1" id="KW-0732">Signal</keyword>
<dbReference type="EMBL" id="JAESVB010000001">
    <property type="protein sequence ID" value="MCB8874080.1"/>
    <property type="molecule type" value="Genomic_DNA"/>
</dbReference>